<keyword evidence="1" id="KW-0175">Coiled coil</keyword>
<accession>A0A1H6TMM5</accession>
<organism evidence="2 3">
    <name type="scientific">Myroides marinus</name>
    <dbReference type="NCBI Taxonomy" id="703342"/>
    <lineage>
        <taxon>Bacteria</taxon>
        <taxon>Pseudomonadati</taxon>
        <taxon>Bacteroidota</taxon>
        <taxon>Flavobacteriia</taxon>
        <taxon>Flavobacteriales</taxon>
        <taxon>Flavobacteriaceae</taxon>
        <taxon>Myroides</taxon>
    </lineage>
</organism>
<sequence>MKSILIPVSLLLSGYLAYAQVGIGTKALHISAVLDLKADDRGLLVPQVQLKSLSDGSIVKGGGPHLGLLVFNTTSNATLRPGFYYWGSDNSGDVRGNRWIAIGDDVNASMGNKPKLSLKVENSSLVLGDKDGNIAAVPLVDLQVPTSIVADPINKGSYIYTNESRQTFRIDVVQDVITNFGDIIKNKEVVKEIVKVLKGKYGNVLYESNKFYTINPDTGVKEEIIWSDLDTTNKSFTIQKEGDIDYLVITDSKNNKVHMPVAELATNKTFVKELTENKEFIEKITNNKEFIKNIINKLKGKYGNVIYEGGKFYTVDPDTGNKTEIVWSDLDTTNAKYGIEAINGVESIVITDSKNNKVHMPVAELATNKTFVKELTENKEFIEKITNNNEFVKNIINKLKGKYGNVYYDGKDFYTLDPDTGAKTLISWSDLDTTNAKYGIEAINGVESIVITDSKNNKVHMPVAELATNKTFVKELTENKEFIEKITNNNEFVKNIINKLKSKYGNVIYEGGKFYTVDPDTGNKTEIVWSDLDTTNKKFTLETEAGVDYLVITDSKLGTVKIDVKEIAASKTFIDEITNNPNFITNIKKVQAYGSIVNQTNAENTSDVKLAKKFNSGKENEAAVLLSETLTSLAKVKENGTSDTDNFIAYNYLDETGKPAQTQITVTSDVVDSFEQIIKEPKVINELNKFITNATGNVTVSKDPVTNNITISYKDNGNTEELHLTTEVKRVQNYGSLTSVAADKVAKTGKGLTFNNGKEAAGSFNESLTGFTTKTDKVTLEDGTQGDAVTYVYKDESTNDQLLPITADIAKTFKTIANQEGNKEYIENIVNNAVPSGFTFNNGKEVKGSYVETVTSLERKETQTNLPDNKTGKSIKYEYKDETGKVIDITVTDDVASSFTTIINQGDNKTAIENIIKNLIKSEGSKVTVERNATSGDVTLVIVNDQNTERVNISAMIKDNAKNPWLVQGSANVTTTDTENIAHTGTVAIGGNTLLSNPKATNTKLSVTGDVVIDGKFFSANSVYADYVFEKYFTGASNLNLTYEFKSLDYVKDFVEKYNHLPGVTKISDVSRSEDGKYMIDFTELSIQQLEKIEELYLHTIEQEGKIESLNKKVDEMEARLKALEQLLNK</sequence>
<dbReference type="GeneID" id="82256529"/>
<dbReference type="EMBL" id="FNYS01000004">
    <property type="protein sequence ID" value="SEI77002.1"/>
    <property type="molecule type" value="Genomic_DNA"/>
</dbReference>
<name>A0A1H6TMM5_9FLAO</name>
<dbReference type="AlphaFoldDB" id="A0A1H6TMM5"/>
<evidence type="ECO:0000256" key="1">
    <source>
        <dbReference type="SAM" id="Coils"/>
    </source>
</evidence>
<evidence type="ECO:0008006" key="4">
    <source>
        <dbReference type="Google" id="ProtNLM"/>
    </source>
</evidence>
<evidence type="ECO:0000313" key="2">
    <source>
        <dbReference type="EMBL" id="SEI77002.1"/>
    </source>
</evidence>
<feature type="coiled-coil region" evidence="1">
    <location>
        <begin position="1100"/>
        <end position="1127"/>
    </location>
</feature>
<protein>
    <recommendedName>
        <fullName evidence="4">Peptidase S74 domain-containing protein</fullName>
    </recommendedName>
</protein>
<evidence type="ECO:0000313" key="3">
    <source>
        <dbReference type="Proteomes" id="UP000183077"/>
    </source>
</evidence>
<gene>
    <name evidence="2" type="ORF">SAMN04488018_104123</name>
</gene>
<dbReference type="RefSeq" id="WP_074745215.1">
    <property type="nucleotide sequence ID" value="NZ_FNYS01000004.1"/>
</dbReference>
<proteinExistence type="predicted"/>
<dbReference type="Proteomes" id="UP000183077">
    <property type="component" value="Unassembled WGS sequence"/>
</dbReference>
<reference evidence="2 3" key="1">
    <citation type="submission" date="2016-10" db="EMBL/GenBank/DDBJ databases">
        <authorList>
            <person name="de Groot N.N."/>
        </authorList>
    </citation>
    <scope>NUCLEOTIDE SEQUENCE [LARGE SCALE GENOMIC DNA]</scope>
    <source>
        <strain evidence="2 3">DSM 23048</strain>
    </source>
</reference>